<sequence>MGWRIGCLGTKLLLRFRLRGRIIDSLLRIQED</sequence>
<dbReference type="EMBL" id="APMY01000131">
    <property type="protein sequence ID" value="EOM74393.1"/>
    <property type="molecule type" value="Genomic_DNA"/>
</dbReference>
<keyword evidence="2" id="KW-1185">Reference proteome</keyword>
<name>R7WH27_9NOCA</name>
<reference evidence="1 2" key="1">
    <citation type="journal article" date="2013" name="Genome Announc.">
        <title>Draft Genome Sequence of Rhodococcus rhodnii Strain LMG5362, a Symbiont of Rhodnius prolixus (Hemiptera, Reduviidae, Triatominae), the Principle Vector of Trypanosoma cruzi.</title>
        <authorList>
            <person name="Pachebat J.A."/>
            <person name="van Keulen G."/>
            <person name="Whitten M.M."/>
            <person name="Girdwood S."/>
            <person name="Del Sol R."/>
            <person name="Dyson P.J."/>
            <person name="Facey P.D."/>
        </authorList>
    </citation>
    <scope>NUCLEOTIDE SEQUENCE [LARGE SCALE GENOMIC DNA]</scope>
    <source>
        <strain evidence="1 2">LMG 5362</strain>
    </source>
</reference>
<evidence type="ECO:0000313" key="1">
    <source>
        <dbReference type="EMBL" id="EOM74393.1"/>
    </source>
</evidence>
<comment type="caution">
    <text evidence="1">The sequence shown here is derived from an EMBL/GenBank/DDBJ whole genome shotgun (WGS) entry which is preliminary data.</text>
</comment>
<dbReference type="AlphaFoldDB" id="R7WH27"/>
<proteinExistence type="predicted"/>
<accession>R7WH27</accession>
<evidence type="ECO:0000313" key="2">
    <source>
        <dbReference type="Proteomes" id="UP000013525"/>
    </source>
</evidence>
<dbReference type="Proteomes" id="UP000013525">
    <property type="component" value="Unassembled WGS sequence"/>
</dbReference>
<gene>
    <name evidence="1" type="ORF">Rrhod_4195</name>
</gene>
<protein>
    <submittedName>
        <fullName evidence="1">Uncharacterized protein</fullName>
    </submittedName>
</protein>
<organism evidence="1 2">
    <name type="scientific">Rhodococcus rhodnii LMG 5362</name>
    <dbReference type="NCBI Taxonomy" id="1273125"/>
    <lineage>
        <taxon>Bacteria</taxon>
        <taxon>Bacillati</taxon>
        <taxon>Actinomycetota</taxon>
        <taxon>Actinomycetes</taxon>
        <taxon>Mycobacteriales</taxon>
        <taxon>Nocardiaceae</taxon>
        <taxon>Rhodococcus</taxon>
    </lineage>
</organism>